<accession>A0A8H5JPQ2</accession>
<gene>
    <name evidence="1" type="ORF">FMEXI_234</name>
</gene>
<dbReference type="EMBL" id="JAAOAM010000004">
    <property type="protein sequence ID" value="KAF5559039.1"/>
    <property type="molecule type" value="Genomic_DNA"/>
</dbReference>
<sequence>MSEPRDPTPQGFDPFGRLPIEMSVKIMLLLGTDELLSLTRASPTAWQHFRADHEFILRSHLPRIYNHYGHPAAIPWLMLLTRLRELRVQLKGNTNREMEDRLDPFLSSILSRNFMEMPSEWESNLPILAAATGLLPEIRHVFNEWAMSNKNLDEIFQRDTWIFIESFLRYECFCNIAYGPEGFLFRNIFDLKHVFFKPLSIVDSPSLGDLPHWDQVGPIISNHDNKIFREHMRSYGHTFNAPFYLEWHYERQIFNTVERTLRSKLPITEKARRELSRATKELEILDVLEKKGTEQKYFGYHLCLQGNSLLTRLLELSPRALCGFITREYSSFIASRTESDSNYHSDFEEMKYIIDVCEGLT</sequence>
<dbReference type="AlphaFoldDB" id="A0A8H5JPQ2"/>
<keyword evidence="2" id="KW-1185">Reference proteome</keyword>
<reference evidence="1 2" key="1">
    <citation type="submission" date="2020-05" db="EMBL/GenBank/DDBJ databases">
        <title>Identification and distribution of gene clusters putatively required for synthesis of sphingolipid metabolism inhibitors in phylogenetically diverse species of the filamentous fungus Fusarium.</title>
        <authorList>
            <person name="Kim H.-S."/>
            <person name="Busman M."/>
            <person name="Brown D.W."/>
            <person name="Divon H."/>
            <person name="Uhlig S."/>
            <person name="Proctor R.H."/>
        </authorList>
    </citation>
    <scope>NUCLEOTIDE SEQUENCE [LARGE SCALE GENOMIC DNA]</scope>
    <source>
        <strain evidence="1 2">NRRL 53147</strain>
    </source>
</reference>
<evidence type="ECO:0000313" key="1">
    <source>
        <dbReference type="EMBL" id="KAF5559039.1"/>
    </source>
</evidence>
<comment type="caution">
    <text evidence="1">The sequence shown here is derived from an EMBL/GenBank/DDBJ whole genome shotgun (WGS) entry which is preliminary data.</text>
</comment>
<organism evidence="1 2">
    <name type="scientific">Fusarium mexicanum</name>
    <dbReference type="NCBI Taxonomy" id="751941"/>
    <lineage>
        <taxon>Eukaryota</taxon>
        <taxon>Fungi</taxon>
        <taxon>Dikarya</taxon>
        <taxon>Ascomycota</taxon>
        <taxon>Pezizomycotina</taxon>
        <taxon>Sordariomycetes</taxon>
        <taxon>Hypocreomycetidae</taxon>
        <taxon>Hypocreales</taxon>
        <taxon>Nectriaceae</taxon>
        <taxon>Fusarium</taxon>
        <taxon>Fusarium fujikuroi species complex</taxon>
    </lineage>
</organism>
<evidence type="ECO:0000313" key="2">
    <source>
        <dbReference type="Proteomes" id="UP000522262"/>
    </source>
</evidence>
<protein>
    <submittedName>
        <fullName evidence="1">Uracil catabolism 4</fullName>
    </submittedName>
</protein>
<dbReference type="Proteomes" id="UP000522262">
    <property type="component" value="Unassembled WGS sequence"/>
</dbReference>
<proteinExistence type="predicted"/>
<name>A0A8H5JPQ2_9HYPO</name>